<dbReference type="RefSeq" id="WP_373298374.1">
    <property type="nucleotide sequence ID" value="NZ_BMNA01000009.1"/>
</dbReference>
<feature type="compositionally biased region" description="Low complexity" evidence="1">
    <location>
        <begin position="194"/>
        <end position="212"/>
    </location>
</feature>
<dbReference type="InterPro" id="IPR002818">
    <property type="entry name" value="DJ-1/PfpI"/>
</dbReference>
<dbReference type="SUPFAM" id="SSF52317">
    <property type="entry name" value="Class I glutamine amidotransferase-like"/>
    <property type="match status" value="1"/>
</dbReference>
<evidence type="ECO:0000313" key="3">
    <source>
        <dbReference type="EMBL" id="GGM11341.1"/>
    </source>
</evidence>
<feature type="compositionally biased region" description="Basic and acidic residues" evidence="1">
    <location>
        <begin position="213"/>
        <end position="222"/>
    </location>
</feature>
<dbReference type="Proteomes" id="UP000655208">
    <property type="component" value="Unassembled WGS sequence"/>
</dbReference>
<sequence>MAGGLTGRQAALLAADRVQRRARVERVQPRRALDGVGTGTPFFSIHPGHISPDDPDPEGADTCAVDGSIDVSPVDVDAVVLPGCTVDTGRPRGKPAVVRSVRDLVARKPVASMCHGRRTPMGADPVREGRLMSWPGGRTGLVTTGAVVGIPRPGRHPAVSGGSGRRPVCTTGSGPAAGGTLRPSCRRPSPPRPATAAGCGSAGSSGIRGRTGRAADPRWPRP</sequence>
<feature type="region of interest" description="Disordered" evidence="1">
    <location>
        <begin position="145"/>
        <end position="222"/>
    </location>
</feature>
<dbReference type="EMBL" id="BMNA01000009">
    <property type="protein sequence ID" value="GGM11341.1"/>
    <property type="molecule type" value="Genomic_DNA"/>
</dbReference>
<accession>A0A917T6S7</accession>
<keyword evidence="4" id="KW-1185">Reference proteome</keyword>
<name>A0A917T6S7_9ACTN</name>
<evidence type="ECO:0000259" key="2">
    <source>
        <dbReference type="Pfam" id="PF01965"/>
    </source>
</evidence>
<comment type="caution">
    <text evidence="3">The sequence shown here is derived from an EMBL/GenBank/DDBJ whole genome shotgun (WGS) entry which is preliminary data.</text>
</comment>
<dbReference type="Gene3D" id="3.40.50.880">
    <property type="match status" value="1"/>
</dbReference>
<feature type="domain" description="DJ-1/PfpI" evidence="2">
    <location>
        <begin position="62"/>
        <end position="146"/>
    </location>
</feature>
<evidence type="ECO:0000256" key="1">
    <source>
        <dbReference type="SAM" id="MobiDB-lite"/>
    </source>
</evidence>
<reference evidence="3" key="1">
    <citation type="journal article" date="2014" name="Int. J. Syst. Evol. Microbiol.">
        <title>Complete genome sequence of Corynebacterium casei LMG S-19264T (=DSM 44701T), isolated from a smear-ripened cheese.</title>
        <authorList>
            <consortium name="US DOE Joint Genome Institute (JGI-PGF)"/>
            <person name="Walter F."/>
            <person name="Albersmeier A."/>
            <person name="Kalinowski J."/>
            <person name="Ruckert C."/>
        </authorList>
    </citation>
    <scope>NUCLEOTIDE SEQUENCE</scope>
    <source>
        <strain evidence="3">CGMCC 4.7308</strain>
    </source>
</reference>
<dbReference type="InterPro" id="IPR029062">
    <property type="entry name" value="Class_I_gatase-like"/>
</dbReference>
<dbReference type="AlphaFoldDB" id="A0A917T6S7"/>
<gene>
    <name evidence="3" type="ORF">GCM10011594_34140</name>
</gene>
<protein>
    <recommendedName>
        <fullName evidence="2">DJ-1/PfpI domain-containing protein</fullName>
    </recommendedName>
</protein>
<evidence type="ECO:0000313" key="4">
    <source>
        <dbReference type="Proteomes" id="UP000655208"/>
    </source>
</evidence>
<dbReference type="Pfam" id="PF01965">
    <property type="entry name" value="DJ-1_PfpI"/>
    <property type="match status" value="1"/>
</dbReference>
<reference evidence="3" key="2">
    <citation type="submission" date="2020-09" db="EMBL/GenBank/DDBJ databases">
        <authorList>
            <person name="Sun Q."/>
            <person name="Zhou Y."/>
        </authorList>
    </citation>
    <scope>NUCLEOTIDE SEQUENCE</scope>
    <source>
        <strain evidence="3">CGMCC 4.7308</strain>
    </source>
</reference>
<proteinExistence type="predicted"/>
<organism evidence="3 4">
    <name type="scientific">Nakamurella endophytica</name>
    <dbReference type="NCBI Taxonomy" id="1748367"/>
    <lineage>
        <taxon>Bacteria</taxon>
        <taxon>Bacillati</taxon>
        <taxon>Actinomycetota</taxon>
        <taxon>Actinomycetes</taxon>
        <taxon>Nakamurellales</taxon>
        <taxon>Nakamurellaceae</taxon>
        <taxon>Nakamurella</taxon>
    </lineage>
</organism>